<dbReference type="Proteomes" id="UP000029868">
    <property type="component" value="Unassembled WGS sequence"/>
</dbReference>
<dbReference type="RefSeq" id="WP_033080692.1">
    <property type="nucleotide sequence ID" value="NZ_JQEC01000004.1"/>
</dbReference>
<keyword evidence="1" id="KW-0732">Signal</keyword>
<gene>
    <name evidence="2" type="ORF">GAB14E_1384</name>
</gene>
<protein>
    <recommendedName>
        <fullName evidence="4">Lipoprotein</fullName>
    </recommendedName>
</protein>
<organism evidence="2 3">
    <name type="scientific">Colwellia psychrerythraea</name>
    <name type="common">Vibrio psychroerythus</name>
    <dbReference type="NCBI Taxonomy" id="28229"/>
    <lineage>
        <taxon>Bacteria</taxon>
        <taxon>Pseudomonadati</taxon>
        <taxon>Pseudomonadota</taxon>
        <taxon>Gammaproteobacteria</taxon>
        <taxon>Alteromonadales</taxon>
        <taxon>Colwelliaceae</taxon>
        <taxon>Colwellia</taxon>
    </lineage>
</organism>
<feature type="chain" id="PRO_5001957573" description="Lipoprotein" evidence="1">
    <location>
        <begin position="21"/>
        <end position="217"/>
    </location>
</feature>
<proteinExistence type="predicted"/>
<accession>A0A099L227</accession>
<sequence length="217" mass="24702">MRNYIMIVICLIAVSGCATIPPEAPMLSSELGKRISALESANITLLNRYFDQKRVEVDRFIQEVWLPEFAKQFFEKPFMVNAWNTIVSEDNKKQRLLFLMKTGPKLQEAVNKKRIELIQPLDELERLISRNIKAEYEQARSINNSITSFLLSAAEVTENRGRYLDMVGGTNDKLSTLIDETDSAVSDLLAEALKADDKVNSAKKFVNKIKNIKESIK</sequence>
<dbReference type="EMBL" id="JQEC01000004">
    <property type="protein sequence ID" value="KGJ96916.1"/>
    <property type="molecule type" value="Genomic_DNA"/>
</dbReference>
<evidence type="ECO:0008006" key="4">
    <source>
        <dbReference type="Google" id="ProtNLM"/>
    </source>
</evidence>
<dbReference type="PROSITE" id="PS51257">
    <property type="entry name" value="PROKAR_LIPOPROTEIN"/>
    <property type="match status" value="1"/>
</dbReference>
<dbReference type="PATRIC" id="fig|28229.3.peg.543"/>
<evidence type="ECO:0000313" key="2">
    <source>
        <dbReference type="EMBL" id="KGJ96916.1"/>
    </source>
</evidence>
<evidence type="ECO:0000313" key="3">
    <source>
        <dbReference type="Proteomes" id="UP000029868"/>
    </source>
</evidence>
<feature type="signal peptide" evidence="1">
    <location>
        <begin position="1"/>
        <end position="20"/>
    </location>
</feature>
<name>A0A099L227_COLPS</name>
<reference evidence="2 3" key="1">
    <citation type="submission" date="2014-08" db="EMBL/GenBank/DDBJ databases">
        <title>Genomic and Phenotypic Diversity of Colwellia psychrerythraea strains from Disparate Marine Basins.</title>
        <authorList>
            <person name="Techtmann S.M."/>
            <person name="Stelling S.C."/>
            <person name="Utturkar S.M."/>
            <person name="Alshibli N."/>
            <person name="Harris A."/>
            <person name="Brown S.D."/>
            <person name="Hazen T.C."/>
        </authorList>
    </citation>
    <scope>NUCLEOTIDE SEQUENCE [LARGE SCALE GENOMIC DNA]</scope>
    <source>
        <strain evidence="2 3">GAB14E</strain>
    </source>
</reference>
<dbReference type="OrthoDB" id="1430167at2"/>
<evidence type="ECO:0000256" key="1">
    <source>
        <dbReference type="SAM" id="SignalP"/>
    </source>
</evidence>
<comment type="caution">
    <text evidence="2">The sequence shown here is derived from an EMBL/GenBank/DDBJ whole genome shotgun (WGS) entry which is preliminary data.</text>
</comment>
<dbReference type="AlphaFoldDB" id="A0A099L227"/>